<dbReference type="Pfam" id="PF03381">
    <property type="entry name" value="CDC50"/>
    <property type="match status" value="1"/>
</dbReference>
<accession>A0A024G5X9</accession>
<dbReference type="InterPro" id="IPR008271">
    <property type="entry name" value="Ser/Thr_kinase_AS"/>
</dbReference>
<organism evidence="13 14">
    <name type="scientific">Albugo candida</name>
    <dbReference type="NCBI Taxonomy" id="65357"/>
    <lineage>
        <taxon>Eukaryota</taxon>
        <taxon>Sar</taxon>
        <taxon>Stramenopiles</taxon>
        <taxon>Oomycota</taxon>
        <taxon>Peronosporomycetes</taxon>
        <taxon>Albuginales</taxon>
        <taxon>Albuginaceae</taxon>
        <taxon>Albugo</taxon>
    </lineage>
</organism>
<comment type="similarity">
    <text evidence="2">Belongs to the CDC50/LEM3 family.</text>
</comment>
<evidence type="ECO:0000256" key="10">
    <source>
        <dbReference type="ARBA" id="ARBA00023136"/>
    </source>
</evidence>
<dbReference type="GO" id="GO:0004674">
    <property type="term" value="F:protein serine/threonine kinase activity"/>
    <property type="evidence" value="ECO:0007669"/>
    <property type="project" value="UniProtKB-KW"/>
</dbReference>
<keyword evidence="14" id="KW-1185">Reference proteome</keyword>
<evidence type="ECO:0000313" key="13">
    <source>
        <dbReference type="EMBL" id="CCI42270.1"/>
    </source>
</evidence>
<dbReference type="PROSITE" id="PS50011">
    <property type="entry name" value="PROTEIN_KINASE_DOM"/>
    <property type="match status" value="1"/>
</dbReference>
<sequence length="768" mass="87651">MEEKSRKPEDTPFKQQRLKAWQPILTPNWVIGTFFVVGLIFIPIGVVLHTESENVVEYSIQYDGKNTPSTSQNIANFGRGCYLETEDEGNTFNYTKRGCLVTFDIQKHMKAPIFVYYQLDNFYQNHRRYVQSRSDAQLRGDASASDSDCSPLKTVSSVKYNSTNRVPLNPTPQTYRLNPCGLIANSLFNDIFWVNSVKLSNGVKYYQQDVLPKAERKVVNMLQQTSIAWKTDVKAKFKNIPTSDRTDDNLYLWQNPKYRYIIPAYVGQPPIVNTTAWTSSAEAFGVQDEHFIVWMRTAGLPSFRKLYGRIDTDLPAGSKLEFLVSSNFVVTTFDGKKSLVISTTSWLGGRNPFLGIAYMVVGSICMVLAILFFAKHKLFAFDFFLLFRVNISPFFTLRFHLNFVCVALMFRDRYETIRRLGNGSFGEVFLVRELSSGNLFASKRIGWTNCDSENDILPRFIVQEIEALRQLSHPNVILRSIDCRADALSKQIIGLVDFIPDGPSVMLIMEYVEMDLHRILRRSARLTESDVRFFVRMMLQGIACCHTRGILHRDLKPANLLVTSCGELKIADFGLATVFSPSNKRRSYSHQVATRWYRAPELLFGSRQYDCGIDMWAIGAIFAEMLTAVPLFPGQNDLDQLYRVVQAYGDPEKQWPDVKLLPDYNKISFPVYAPLLMRQIVPEGAPVALDLLGRLLAFDPNKRISAQQALAHPFFVGGPYTSQWLDAGIEEEEVDYIVSRHQRDEASVDLFQPLWLCGSWESELSSFR</sequence>
<evidence type="ECO:0000256" key="9">
    <source>
        <dbReference type="ARBA" id="ARBA00022989"/>
    </source>
</evidence>
<dbReference type="GO" id="GO:0005524">
    <property type="term" value="F:ATP binding"/>
    <property type="evidence" value="ECO:0007669"/>
    <property type="project" value="UniProtKB-KW"/>
</dbReference>
<dbReference type="OrthoDB" id="340608at2759"/>
<evidence type="ECO:0000256" key="11">
    <source>
        <dbReference type="SAM" id="Phobius"/>
    </source>
</evidence>
<comment type="caution">
    <text evidence="13">The sequence shown here is derived from an EMBL/GenBank/DDBJ whole genome shotgun (WGS) entry which is preliminary data.</text>
</comment>
<dbReference type="STRING" id="65357.A0A024G5X9"/>
<dbReference type="Pfam" id="PF00069">
    <property type="entry name" value="Pkinase"/>
    <property type="match status" value="1"/>
</dbReference>
<dbReference type="Gene3D" id="3.30.200.20">
    <property type="entry name" value="Phosphorylase Kinase, domain 1"/>
    <property type="match status" value="1"/>
</dbReference>
<dbReference type="Gene3D" id="1.10.510.10">
    <property type="entry name" value="Transferase(Phosphotransferase) domain 1"/>
    <property type="match status" value="1"/>
</dbReference>
<name>A0A024G5X9_9STRA</name>
<keyword evidence="6" id="KW-0547">Nucleotide-binding</keyword>
<keyword evidence="4" id="KW-0808">Transferase</keyword>
<protein>
    <recommendedName>
        <fullName evidence="12">Protein kinase domain-containing protein</fullName>
    </recommendedName>
</protein>
<dbReference type="GO" id="GO:0005794">
    <property type="term" value="C:Golgi apparatus"/>
    <property type="evidence" value="ECO:0007669"/>
    <property type="project" value="TreeGrafter"/>
</dbReference>
<evidence type="ECO:0000259" key="12">
    <source>
        <dbReference type="PROSITE" id="PS50011"/>
    </source>
</evidence>
<proteinExistence type="inferred from homology"/>
<feature type="transmembrane region" description="Helical" evidence="11">
    <location>
        <begin position="29"/>
        <end position="48"/>
    </location>
</feature>
<dbReference type="InterPro" id="IPR011009">
    <property type="entry name" value="Kinase-like_dom_sf"/>
</dbReference>
<comment type="subcellular location">
    <subcellularLocation>
        <location evidence="1">Membrane</location>
        <topology evidence="1">Multi-pass membrane protein</topology>
    </subcellularLocation>
</comment>
<evidence type="ECO:0000256" key="4">
    <source>
        <dbReference type="ARBA" id="ARBA00022679"/>
    </source>
</evidence>
<evidence type="ECO:0000256" key="8">
    <source>
        <dbReference type="ARBA" id="ARBA00022840"/>
    </source>
</evidence>
<gene>
    <name evidence="13" type="ORF">BN9_030540</name>
</gene>
<reference evidence="13 14" key="1">
    <citation type="submission" date="2012-05" db="EMBL/GenBank/DDBJ databases">
        <title>Recombination and specialization in a pathogen metapopulation.</title>
        <authorList>
            <person name="Gardiner A."/>
            <person name="Kemen E."/>
            <person name="Schultz-Larsen T."/>
            <person name="MacLean D."/>
            <person name="Van Oosterhout C."/>
            <person name="Jones J.D.G."/>
        </authorList>
    </citation>
    <scope>NUCLEOTIDE SEQUENCE [LARGE SCALE GENOMIC DNA]</scope>
    <source>
        <strain evidence="13 14">Ac Nc2</strain>
    </source>
</reference>
<dbReference type="SUPFAM" id="SSF56112">
    <property type="entry name" value="Protein kinase-like (PK-like)"/>
    <property type="match status" value="1"/>
</dbReference>
<keyword evidence="8" id="KW-0067">ATP-binding</keyword>
<evidence type="ECO:0000256" key="3">
    <source>
        <dbReference type="ARBA" id="ARBA00022527"/>
    </source>
</evidence>
<dbReference type="PANTHER" id="PTHR10926">
    <property type="entry name" value="CELL CYCLE CONTROL PROTEIN 50"/>
    <property type="match status" value="1"/>
</dbReference>
<dbReference type="FunFam" id="1.10.510.10:FF:000624">
    <property type="entry name" value="Mitogen-activated protein kinase"/>
    <property type="match status" value="1"/>
</dbReference>
<keyword evidence="5 11" id="KW-0812">Transmembrane</keyword>
<dbReference type="GO" id="GO:0005886">
    <property type="term" value="C:plasma membrane"/>
    <property type="evidence" value="ECO:0007669"/>
    <property type="project" value="TreeGrafter"/>
</dbReference>
<evidence type="ECO:0000256" key="6">
    <source>
        <dbReference type="ARBA" id="ARBA00022741"/>
    </source>
</evidence>
<keyword evidence="10 11" id="KW-0472">Membrane</keyword>
<keyword evidence="7" id="KW-0418">Kinase</keyword>
<keyword evidence="3" id="KW-0723">Serine/threonine-protein kinase</keyword>
<dbReference type="InterPro" id="IPR005045">
    <property type="entry name" value="CDC50/LEM3_fam"/>
</dbReference>
<evidence type="ECO:0000313" key="14">
    <source>
        <dbReference type="Proteomes" id="UP000053237"/>
    </source>
</evidence>
<dbReference type="PROSITE" id="PS00108">
    <property type="entry name" value="PROTEIN_KINASE_ST"/>
    <property type="match status" value="1"/>
</dbReference>
<dbReference type="PANTHER" id="PTHR10926:SF0">
    <property type="entry name" value="CDC50, ISOFORM A"/>
    <property type="match status" value="1"/>
</dbReference>
<dbReference type="InParanoid" id="A0A024G5X9"/>
<keyword evidence="9 11" id="KW-1133">Transmembrane helix</keyword>
<feature type="domain" description="Protein kinase" evidence="12">
    <location>
        <begin position="414"/>
        <end position="715"/>
    </location>
</feature>
<dbReference type="Proteomes" id="UP000053237">
    <property type="component" value="Unassembled WGS sequence"/>
</dbReference>
<dbReference type="InterPro" id="IPR000719">
    <property type="entry name" value="Prot_kinase_dom"/>
</dbReference>
<evidence type="ECO:0000256" key="7">
    <source>
        <dbReference type="ARBA" id="ARBA00022777"/>
    </source>
</evidence>
<evidence type="ECO:0000256" key="1">
    <source>
        <dbReference type="ARBA" id="ARBA00004141"/>
    </source>
</evidence>
<dbReference type="AlphaFoldDB" id="A0A024G5X9"/>
<evidence type="ECO:0000256" key="2">
    <source>
        <dbReference type="ARBA" id="ARBA00009457"/>
    </source>
</evidence>
<dbReference type="SMART" id="SM00220">
    <property type="entry name" value="S_TKc"/>
    <property type="match status" value="1"/>
</dbReference>
<dbReference type="EMBL" id="CAIX01000031">
    <property type="protein sequence ID" value="CCI42270.1"/>
    <property type="molecule type" value="Genomic_DNA"/>
</dbReference>
<dbReference type="GO" id="GO:0005783">
    <property type="term" value="C:endoplasmic reticulum"/>
    <property type="evidence" value="ECO:0007669"/>
    <property type="project" value="TreeGrafter"/>
</dbReference>
<evidence type="ECO:0000256" key="5">
    <source>
        <dbReference type="ARBA" id="ARBA00022692"/>
    </source>
</evidence>
<feature type="transmembrane region" description="Helical" evidence="11">
    <location>
        <begin position="353"/>
        <end position="373"/>
    </location>
</feature>